<comment type="pathway">
    <text evidence="1 10">Nucleoside biosynthesis; alpha-ribazole biosynthesis; alpha-ribazole from 5,6-dimethylbenzimidazole: step 1/2.</text>
</comment>
<dbReference type="CDD" id="cd02145">
    <property type="entry name" value="BluB"/>
    <property type="match status" value="1"/>
</dbReference>
<dbReference type="UniPathway" id="UPA00061">
    <property type="reaction ID" value="UER00516"/>
</dbReference>
<accession>A0A2U1JWG7</accession>
<dbReference type="PANTHER" id="PTHR43463:SF1">
    <property type="entry name" value="NICOTINATE-NUCLEOTIDE--DIMETHYLBENZIMIDAZOLE PHOSPHORIBOSYLTRANSFERASE"/>
    <property type="match status" value="1"/>
</dbReference>
<dbReference type="Gene3D" id="3.40.109.10">
    <property type="entry name" value="NADH Oxidase"/>
    <property type="match status" value="1"/>
</dbReference>
<dbReference type="InterPro" id="IPR036087">
    <property type="entry name" value="Nict_dMeBzImd_PRibTrfase_sf"/>
</dbReference>
<dbReference type="CDD" id="cd02439">
    <property type="entry name" value="DMB-PRT_CobT"/>
    <property type="match status" value="1"/>
</dbReference>
<evidence type="ECO:0000256" key="4">
    <source>
        <dbReference type="ARBA" id="ARBA00015486"/>
    </source>
</evidence>
<keyword evidence="7 10" id="KW-0808">Transferase</keyword>
<dbReference type="Proteomes" id="UP000245618">
    <property type="component" value="Unassembled WGS sequence"/>
</dbReference>
<name>A0A2U1JWG7_9FLAO</name>
<dbReference type="Gene3D" id="1.10.1610.10">
    <property type="match status" value="1"/>
</dbReference>
<dbReference type="NCBIfam" id="NF000996">
    <property type="entry name" value="PRK00105.1"/>
    <property type="match status" value="1"/>
</dbReference>
<evidence type="ECO:0000256" key="7">
    <source>
        <dbReference type="ARBA" id="ARBA00022679"/>
    </source>
</evidence>
<dbReference type="SUPFAM" id="SSF55469">
    <property type="entry name" value="FMN-dependent nitroreductase-like"/>
    <property type="match status" value="1"/>
</dbReference>
<dbReference type="GO" id="GO:0009236">
    <property type="term" value="P:cobalamin biosynthetic process"/>
    <property type="evidence" value="ECO:0007669"/>
    <property type="project" value="UniProtKB-UniRule"/>
</dbReference>
<evidence type="ECO:0000259" key="11">
    <source>
        <dbReference type="Pfam" id="PF00881"/>
    </source>
</evidence>
<sequence length="560" mass="61307">MSNLDEIIKSRRDTRHFTSDAIPDEVIQKALQAGHHAPSVGLTDATKYYLIKSDEIKKAVKELFLDYDQKAANLTDDELQKLQYKSLKLEAIEEAPLGLVICYDRSVLNNFTIGTVGSNEAIKFSAVCAAQNIWLSLTEQGYSMGWVSILNYYQFKQLLGLPDNIEPLGYFCVGKPATNYDNQPMLQQLNWKQKQENPIVEEILVSTPVVLESLRGTKQSHSSDSIISEALQQKIDSKTKPTSSLGVLESLAKQIGTVFQTLEPKITNPNIVVFAADHGIANHGVSAYPQDVTRQMVTNFLEGGAAINVFCKQNNIALTIVDAGVNYDFPTNVNLVSAKIGKGTQSFLHGSAMRKTELDLCFAKGKEIVNSVFETGCNCIGFGEMGIGNTSTASVLMSILLELPIEDCVGNGTGVVDEKLIQKQNVLKKALENYDGPNDLESKLAYFGGFEIMQMAGGILQAKQNNMLILVDGFICTVAFLIAYKMNPAIKENAIFCHSSAEQGHQKILDYLNVRALLQLDLRLGEGTGCAVAFPIIQSAVCFLNEMASFESAGVNSRQL</sequence>
<dbReference type="PANTHER" id="PTHR43463">
    <property type="entry name" value="NICOTINATE-NUCLEOTIDE--DIMETHYLBENZIMIDAZOLE PHOSPHORIBOSYLTRANSFERASE"/>
    <property type="match status" value="1"/>
</dbReference>
<dbReference type="GO" id="GO:0008939">
    <property type="term" value="F:nicotinate-nucleotide-dimethylbenzimidazole phosphoribosyltransferase activity"/>
    <property type="evidence" value="ECO:0007669"/>
    <property type="project" value="UniProtKB-UniRule"/>
</dbReference>
<dbReference type="OrthoDB" id="9781491at2"/>
<evidence type="ECO:0000256" key="8">
    <source>
        <dbReference type="ARBA" id="ARBA00030686"/>
    </source>
</evidence>
<dbReference type="InterPro" id="IPR029479">
    <property type="entry name" value="Nitroreductase"/>
</dbReference>
<evidence type="ECO:0000256" key="9">
    <source>
        <dbReference type="ARBA" id="ARBA00047340"/>
    </source>
</evidence>
<dbReference type="InterPro" id="IPR012825">
    <property type="entry name" value="BluB"/>
</dbReference>
<dbReference type="InterPro" id="IPR023195">
    <property type="entry name" value="Nict_dMeBzImd_PRibTrfase_N"/>
</dbReference>
<keyword evidence="13" id="KW-1185">Reference proteome</keyword>
<protein>
    <recommendedName>
        <fullName evidence="4 10">Nicotinate-nucleotide--dimethylbenzimidazole phosphoribosyltransferase</fullName>
        <shortName evidence="10">NN:DBI PRT</shortName>
        <ecNumber evidence="3 10">2.4.2.21</ecNumber>
    </recommendedName>
    <alternativeName>
        <fullName evidence="8 10">N(1)-alpha-phosphoribosyltransferase</fullName>
    </alternativeName>
</protein>
<dbReference type="RefSeq" id="WP_116762218.1">
    <property type="nucleotide sequence ID" value="NZ_QCZH01000006.1"/>
</dbReference>
<dbReference type="Pfam" id="PF00881">
    <property type="entry name" value="Nitroreductase"/>
    <property type="match status" value="1"/>
</dbReference>
<dbReference type="FunFam" id="3.40.50.10210:FF:000001">
    <property type="entry name" value="Nicotinate-nucleotide--dimethylbenzimidazole phosphoribosyltransferase"/>
    <property type="match status" value="1"/>
</dbReference>
<dbReference type="SUPFAM" id="SSF52733">
    <property type="entry name" value="Nicotinate mononucleotide:5,6-dimethylbenzimidazole phosphoribosyltransferase (CobT)"/>
    <property type="match status" value="1"/>
</dbReference>
<dbReference type="EC" id="2.4.2.21" evidence="3 10"/>
<feature type="active site" description="Proton acceptor" evidence="10">
    <location>
        <position position="526"/>
    </location>
</feature>
<dbReference type="EMBL" id="QCZH01000006">
    <property type="protein sequence ID" value="PWA09551.1"/>
    <property type="molecule type" value="Genomic_DNA"/>
</dbReference>
<dbReference type="AlphaFoldDB" id="A0A2U1JWG7"/>
<comment type="catalytic activity">
    <reaction evidence="9 10">
        <text>5,6-dimethylbenzimidazole + nicotinate beta-D-ribonucleotide = alpha-ribazole 5'-phosphate + nicotinate + H(+)</text>
        <dbReference type="Rhea" id="RHEA:11196"/>
        <dbReference type="ChEBI" id="CHEBI:15378"/>
        <dbReference type="ChEBI" id="CHEBI:15890"/>
        <dbReference type="ChEBI" id="CHEBI:32544"/>
        <dbReference type="ChEBI" id="CHEBI:57502"/>
        <dbReference type="ChEBI" id="CHEBI:57918"/>
        <dbReference type="EC" id="2.4.2.21"/>
    </reaction>
</comment>
<comment type="similarity">
    <text evidence="2 10">Belongs to the CobT family.</text>
</comment>
<organism evidence="12 13">
    <name type="scientific">Flavobacterium laiguense</name>
    <dbReference type="NCBI Taxonomy" id="2169409"/>
    <lineage>
        <taxon>Bacteria</taxon>
        <taxon>Pseudomonadati</taxon>
        <taxon>Bacteroidota</taxon>
        <taxon>Flavobacteriia</taxon>
        <taxon>Flavobacteriales</taxon>
        <taxon>Flavobacteriaceae</taxon>
        <taxon>Flavobacterium</taxon>
    </lineage>
</organism>
<evidence type="ECO:0000256" key="3">
    <source>
        <dbReference type="ARBA" id="ARBA00011991"/>
    </source>
</evidence>
<comment type="caution">
    <text evidence="12">The sequence shown here is derived from an EMBL/GenBank/DDBJ whole genome shotgun (WGS) entry which is preliminary data.</text>
</comment>
<evidence type="ECO:0000256" key="6">
    <source>
        <dbReference type="ARBA" id="ARBA00022676"/>
    </source>
</evidence>
<dbReference type="Gene3D" id="3.40.50.10210">
    <property type="match status" value="1"/>
</dbReference>
<evidence type="ECO:0000256" key="1">
    <source>
        <dbReference type="ARBA" id="ARBA00005049"/>
    </source>
</evidence>
<evidence type="ECO:0000313" key="12">
    <source>
        <dbReference type="EMBL" id="PWA09551.1"/>
    </source>
</evidence>
<evidence type="ECO:0000256" key="2">
    <source>
        <dbReference type="ARBA" id="ARBA00007110"/>
    </source>
</evidence>
<dbReference type="NCBIfam" id="TIGR03160">
    <property type="entry name" value="cobT_DBIPRT"/>
    <property type="match status" value="1"/>
</dbReference>
<dbReference type="Pfam" id="PF02277">
    <property type="entry name" value="DBI_PRT"/>
    <property type="match status" value="1"/>
</dbReference>
<evidence type="ECO:0000256" key="5">
    <source>
        <dbReference type="ARBA" id="ARBA00022573"/>
    </source>
</evidence>
<comment type="function">
    <text evidence="10">Catalyzes the synthesis of alpha-ribazole-5'-phosphate from nicotinate mononucleotide (NAMN) and 5,6-dimethylbenzimidazole (DMB).</text>
</comment>
<gene>
    <name evidence="10" type="primary">cobT</name>
    <name evidence="12" type="ORF">DB891_07670</name>
</gene>
<dbReference type="GO" id="GO:0016491">
    <property type="term" value="F:oxidoreductase activity"/>
    <property type="evidence" value="ECO:0007669"/>
    <property type="project" value="InterPro"/>
</dbReference>
<reference evidence="12 13" key="1">
    <citation type="submission" date="2018-04" db="EMBL/GenBank/DDBJ databases">
        <title>Flavobacterium sp. nov., isolated from glacier ice.</title>
        <authorList>
            <person name="Liu Q."/>
            <person name="Xin Y.-H."/>
        </authorList>
    </citation>
    <scope>NUCLEOTIDE SEQUENCE [LARGE SCALE GENOMIC DNA]</scope>
    <source>
        <strain evidence="12 13">LB2P30</strain>
    </source>
</reference>
<evidence type="ECO:0000313" key="13">
    <source>
        <dbReference type="Proteomes" id="UP000245618"/>
    </source>
</evidence>
<evidence type="ECO:0000256" key="10">
    <source>
        <dbReference type="HAMAP-Rule" id="MF_00230"/>
    </source>
</evidence>
<proteinExistence type="inferred from homology"/>
<dbReference type="InterPro" id="IPR000415">
    <property type="entry name" value="Nitroreductase-like"/>
</dbReference>
<dbReference type="HAMAP" id="MF_00230">
    <property type="entry name" value="CobT"/>
    <property type="match status" value="1"/>
</dbReference>
<keyword evidence="5 10" id="KW-0169">Cobalamin biosynthesis</keyword>
<keyword evidence="6 10" id="KW-0328">Glycosyltransferase</keyword>
<dbReference type="NCBIfam" id="TIGR02476">
    <property type="entry name" value="BluB"/>
    <property type="match status" value="1"/>
</dbReference>
<feature type="domain" description="Nitroreductase" evidence="11">
    <location>
        <begin position="8"/>
        <end position="175"/>
    </location>
</feature>
<dbReference type="InterPro" id="IPR017846">
    <property type="entry name" value="Nict_dMeBzImd_PRibTrfase_bact"/>
</dbReference>
<dbReference type="InterPro" id="IPR003200">
    <property type="entry name" value="Nict_dMeBzImd_PRibTrfase"/>
</dbReference>